<dbReference type="InterPro" id="IPR014729">
    <property type="entry name" value="Rossmann-like_a/b/a_fold"/>
</dbReference>
<evidence type="ECO:0000256" key="3">
    <source>
        <dbReference type="ARBA" id="ARBA00022741"/>
    </source>
</evidence>
<dbReference type="GO" id="GO:0008795">
    <property type="term" value="F:NAD+ synthase activity"/>
    <property type="evidence" value="ECO:0007669"/>
    <property type="project" value="UniProtKB-EC"/>
</dbReference>
<evidence type="ECO:0000313" key="10">
    <source>
        <dbReference type="Proteomes" id="UP000824088"/>
    </source>
</evidence>
<dbReference type="EMBL" id="DVMN01000117">
    <property type="protein sequence ID" value="HIU21860.1"/>
    <property type="molecule type" value="Genomic_DNA"/>
</dbReference>
<dbReference type="GO" id="GO:0009435">
    <property type="term" value="P:NAD+ biosynthetic process"/>
    <property type="evidence" value="ECO:0007669"/>
    <property type="project" value="InterPro"/>
</dbReference>
<dbReference type="GO" id="GO:0005737">
    <property type="term" value="C:cytoplasm"/>
    <property type="evidence" value="ECO:0007669"/>
    <property type="project" value="InterPro"/>
</dbReference>
<feature type="non-terminal residue" evidence="9">
    <location>
        <position position="1"/>
    </location>
</feature>
<comment type="pathway">
    <text evidence="1">Cofactor biosynthesis; NAD(+) biosynthesis.</text>
</comment>
<accession>A0A9D1L2N6</accession>
<sequence>TVGYFTKWGDGAYDFNPIADLTVPEIYEILRYLGAPAHIIEKAPSAGLYQGQTDEAELGVTYSDIAAYVRGGELSESMRRRIAGMEERTAHKRRMPRCYPD</sequence>
<evidence type="ECO:0000256" key="5">
    <source>
        <dbReference type="ARBA" id="ARBA00023027"/>
    </source>
</evidence>
<dbReference type="Pfam" id="PF02540">
    <property type="entry name" value="NAD_synthase"/>
    <property type="match status" value="1"/>
</dbReference>
<dbReference type="PANTHER" id="PTHR23090:SF9">
    <property type="entry name" value="GLUTAMINE-DEPENDENT NAD(+) SYNTHETASE"/>
    <property type="match status" value="1"/>
</dbReference>
<comment type="caution">
    <text evidence="9">The sequence shown here is derived from an EMBL/GenBank/DDBJ whole genome shotgun (WGS) entry which is preliminary data.</text>
</comment>
<dbReference type="GO" id="GO:0005524">
    <property type="term" value="F:ATP binding"/>
    <property type="evidence" value="ECO:0007669"/>
    <property type="project" value="UniProtKB-KW"/>
</dbReference>
<dbReference type="Proteomes" id="UP000824088">
    <property type="component" value="Unassembled WGS sequence"/>
</dbReference>
<dbReference type="SUPFAM" id="SSF52402">
    <property type="entry name" value="Adenine nucleotide alpha hydrolases-like"/>
    <property type="match status" value="1"/>
</dbReference>
<dbReference type="PANTHER" id="PTHR23090">
    <property type="entry name" value="NH 3 /GLUTAMINE-DEPENDENT NAD + SYNTHETASE"/>
    <property type="match status" value="1"/>
</dbReference>
<evidence type="ECO:0000256" key="2">
    <source>
        <dbReference type="ARBA" id="ARBA00022598"/>
    </source>
</evidence>
<evidence type="ECO:0000259" key="8">
    <source>
        <dbReference type="Pfam" id="PF02540"/>
    </source>
</evidence>
<evidence type="ECO:0000256" key="1">
    <source>
        <dbReference type="ARBA" id="ARBA00004790"/>
    </source>
</evidence>
<dbReference type="InterPro" id="IPR003694">
    <property type="entry name" value="NAD_synthase"/>
</dbReference>
<dbReference type="NCBIfam" id="TIGR00552">
    <property type="entry name" value="nadE"/>
    <property type="match status" value="1"/>
</dbReference>
<feature type="domain" description="NAD/GMP synthase" evidence="8">
    <location>
        <begin position="2"/>
        <end position="96"/>
    </location>
</feature>
<keyword evidence="2 6" id="KW-0436">Ligase</keyword>
<evidence type="ECO:0000313" key="9">
    <source>
        <dbReference type="EMBL" id="HIU21860.1"/>
    </source>
</evidence>
<dbReference type="Gene3D" id="3.40.50.620">
    <property type="entry name" value="HUPs"/>
    <property type="match status" value="1"/>
</dbReference>
<dbReference type="AlphaFoldDB" id="A0A9D1L2N6"/>
<reference evidence="9" key="2">
    <citation type="journal article" date="2021" name="PeerJ">
        <title>Extensive microbial diversity within the chicken gut microbiome revealed by metagenomics and culture.</title>
        <authorList>
            <person name="Gilroy R."/>
            <person name="Ravi A."/>
            <person name="Getino M."/>
            <person name="Pursley I."/>
            <person name="Horton D.L."/>
            <person name="Alikhan N.F."/>
            <person name="Baker D."/>
            <person name="Gharbi K."/>
            <person name="Hall N."/>
            <person name="Watson M."/>
            <person name="Adriaenssens E.M."/>
            <person name="Foster-Nyarko E."/>
            <person name="Jarju S."/>
            <person name="Secka A."/>
            <person name="Antonio M."/>
            <person name="Oren A."/>
            <person name="Chaudhuri R.R."/>
            <person name="La Ragione R."/>
            <person name="Hildebrand F."/>
            <person name="Pallen M.J."/>
        </authorList>
    </citation>
    <scope>NUCLEOTIDE SEQUENCE</scope>
    <source>
        <strain evidence="9">1063</strain>
    </source>
</reference>
<evidence type="ECO:0000256" key="4">
    <source>
        <dbReference type="ARBA" id="ARBA00022840"/>
    </source>
</evidence>
<organism evidence="9 10">
    <name type="scientific">Candidatus Limadaptatus stercorigallinarum</name>
    <dbReference type="NCBI Taxonomy" id="2840845"/>
    <lineage>
        <taxon>Bacteria</taxon>
        <taxon>Bacillati</taxon>
        <taxon>Bacillota</taxon>
        <taxon>Clostridia</taxon>
        <taxon>Eubacteriales</taxon>
        <taxon>Candidatus Limadaptatus</taxon>
    </lineage>
</organism>
<dbReference type="EC" id="6.3.1.5" evidence="7"/>
<reference evidence="9" key="1">
    <citation type="submission" date="2020-10" db="EMBL/GenBank/DDBJ databases">
        <authorList>
            <person name="Gilroy R."/>
        </authorList>
    </citation>
    <scope>NUCLEOTIDE SEQUENCE</scope>
    <source>
        <strain evidence="9">1063</strain>
    </source>
</reference>
<dbReference type="CDD" id="cd00553">
    <property type="entry name" value="NAD_synthase"/>
    <property type="match status" value="1"/>
</dbReference>
<dbReference type="GO" id="GO:0004359">
    <property type="term" value="F:glutaminase activity"/>
    <property type="evidence" value="ECO:0007669"/>
    <property type="project" value="InterPro"/>
</dbReference>
<comment type="similarity">
    <text evidence="6">Belongs to the NAD synthetase family.</text>
</comment>
<proteinExistence type="inferred from homology"/>
<gene>
    <name evidence="9" type="primary">nadE</name>
    <name evidence="9" type="ORF">IAD51_06525</name>
</gene>
<name>A0A9D1L2N6_9FIRM</name>
<keyword evidence="4 6" id="KW-0067">ATP-binding</keyword>
<keyword evidence="5 6" id="KW-0520">NAD</keyword>
<evidence type="ECO:0000256" key="6">
    <source>
        <dbReference type="RuleBase" id="RU003811"/>
    </source>
</evidence>
<dbReference type="InterPro" id="IPR022310">
    <property type="entry name" value="NAD/GMP_synthase"/>
</dbReference>
<keyword evidence="3 6" id="KW-0547">Nucleotide-binding</keyword>
<protein>
    <recommendedName>
        <fullName evidence="7">NH(3)-dependent NAD(+) synthetase</fullName>
        <ecNumber evidence="7">6.3.1.5</ecNumber>
    </recommendedName>
</protein>
<dbReference type="GO" id="GO:0003952">
    <property type="term" value="F:NAD+ synthase (glutamine-hydrolyzing) activity"/>
    <property type="evidence" value="ECO:0007669"/>
    <property type="project" value="InterPro"/>
</dbReference>
<comment type="catalytic activity">
    <reaction evidence="7">
        <text>deamido-NAD(+) + NH4(+) + ATP = AMP + diphosphate + NAD(+) + H(+)</text>
        <dbReference type="Rhea" id="RHEA:21188"/>
        <dbReference type="ChEBI" id="CHEBI:15378"/>
        <dbReference type="ChEBI" id="CHEBI:28938"/>
        <dbReference type="ChEBI" id="CHEBI:30616"/>
        <dbReference type="ChEBI" id="CHEBI:33019"/>
        <dbReference type="ChEBI" id="CHEBI:57540"/>
        <dbReference type="ChEBI" id="CHEBI:58437"/>
        <dbReference type="ChEBI" id="CHEBI:456215"/>
        <dbReference type="EC" id="6.3.1.5"/>
    </reaction>
</comment>
<evidence type="ECO:0000256" key="7">
    <source>
        <dbReference type="RuleBase" id="RU003812"/>
    </source>
</evidence>